<protein>
    <submittedName>
        <fullName evidence="1">Uncharacterized protein</fullName>
    </submittedName>
</protein>
<sequence>MCLLNTSILQLEQLREPPSTLSCPTVWAKRSDFSRHQQTPRSEFERIHENRVYGGQALADGYDYAINSCYEDAAVCCAYLADLLSNENSVDEDPGFRNSRYIKRGWTLQEVIAPERVEFLAMNWVKIGTKATEVSVIAAVTGVDENSVTKKMSWVSWRETARVEGRADSLMGILGVHMPLLSGEGENAFIRLQREIMRTSNDQTIFSWGLDSRGLSCSSTSDFCDCVEVD</sequence>
<accession>A0ACB8B716</accession>
<keyword evidence="2" id="KW-1185">Reference proteome</keyword>
<dbReference type="EMBL" id="MU266519">
    <property type="protein sequence ID" value="KAH7921600.1"/>
    <property type="molecule type" value="Genomic_DNA"/>
</dbReference>
<gene>
    <name evidence="1" type="ORF">BV22DRAFT_1107116</name>
</gene>
<name>A0ACB8B716_9AGAM</name>
<organism evidence="1 2">
    <name type="scientific">Leucogyrophana mollusca</name>
    <dbReference type="NCBI Taxonomy" id="85980"/>
    <lineage>
        <taxon>Eukaryota</taxon>
        <taxon>Fungi</taxon>
        <taxon>Dikarya</taxon>
        <taxon>Basidiomycota</taxon>
        <taxon>Agaricomycotina</taxon>
        <taxon>Agaricomycetes</taxon>
        <taxon>Agaricomycetidae</taxon>
        <taxon>Boletales</taxon>
        <taxon>Boletales incertae sedis</taxon>
        <taxon>Leucogyrophana</taxon>
    </lineage>
</organism>
<evidence type="ECO:0000313" key="2">
    <source>
        <dbReference type="Proteomes" id="UP000790709"/>
    </source>
</evidence>
<dbReference type="Proteomes" id="UP000790709">
    <property type="component" value="Unassembled WGS sequence"/>
</dbReference>
<reference evidence="1" key="1">
    <citation type="journal article" date="2021" name="New Phytol.">
        <title>Evolutionary innovations through gain and loss of genes in the ectomycorrhizal Boletales.</title>
        <authorList>
            <person name="Wu G."/>
            <person name="Miyauchi S."/>
            <person name="Morin E."/>
            <person name="Kuo A."/>
            <person name="Drula E."/>
            <person name="Varga T."/>
            <person name="Kohler A."/>
            <person name="Feng B."/>
            <person name="Cao Y."/>
            <person name="Lipzen A."/>
            <person name="Daum C."/>
            <person name="Hundley H."/>
            <person name="Pangilinan J."/>
            <person name="Johnson J."/>
            <person name="Barry K."/>
            <person name="LaButti K."/>
            <person name="Ng V."/>
            <person name="Ahrendt S."/>
            <person name="Min B."/>
            <person name="Choi I.G."/>
            <person name="Park H."/>
            <person name="Plett J.M."/>
            <person name="Magnuson J."/>
            <person name="Spatafora J.W."/>
            <person name="Nagy L.G."/>
            <person name="Henrissat B."/>
            <person name="Grigoriev I.V."/>
            <person name="Yang Z.L."/>
            <person name="Xu J."/>
            <person name="Martin F.M."/>
        </authorList>
    </citation>
    <scope>NUCLEOTIDE SEQUENCE</scope>
    <source>
        <strain evidence="1">KUC20120723A-06</strain>
    </source>
</reference>
<evidence type="ECO:0000313" key="1">
    <source>
        <dbReference type="EMBL" id="KAH7921600.1"/>
    </source>
</evidence>
<comment type="caution">
    <text evidence="1">The sequence shown here is derived from an EMBL/GenBank/DDBJ whole genome shotgun (WGS) entry which is preliminary data.</text>
</comment>
<proteinExistence type="predicted"/>